<dbReference type="InterPro" id="IPR019826">
    <property type="entry name" value="Carboxylesterase_B_AS"/>
</dbReference>
<evidence type="ECO:0000313" key="5">
    <source>
        <dbReference type="EMBL" id="EDO39010.1"/>
    </source>
</evidence>
<organism evidence="5 6">
    <name type="scientific">Nematostella vectensis</name>
    <name type="common">Starlet sea anemone</name>
    <dbReference type="NCBI Taxonomy" id="45351"/>
    <lineage>
        <taxon>Eukaryota</taxon>
        <taxon>Metazoa</taxon>
        <taxon>Cnidaria</taxon>
        <taxon>Anthozoa</taxon>
        <taxon>Hexacorallia</taxon>
        <taxon>Actiniaria</taxon>
        <taxon>Edwardsiidae</taxon>
        <taxon>Nematostella</taxon>
    </lineage>
</organism>
<dbReference type="FunCoup" id="A7SBD9">
    <property type="interactions" value="104"/>
</dbReference>
<reference evidence="5 6" key="1">
    <citation type="journal article" date="2007" name="Science">
        <title>Sea anemone genome reveals ancestral eumetazoan gene repertoire and genomic organization.</title>
        <authorList>
            <person name="Putnam N.H."/>
            <person name="Srivastava M."/>
            <person name="Hellsten U."/>
            <person name="Dirks B."/>
            <person name="Chapman J."/>
            <person name="Salamov A."/>
            <person name="Terry A."/>
            <person name="Shapiro H."/>
            <person name="Lindquist E."/>
            <person name="Kapitonov V.V."/>
            <person name="Jurka J."/>
            <person name="Genikhovich G."/>
            <person name="Grigoriev I.V."/>
            <person name="Lucas S.M."/>
            <person name="Steele R.E."/>
            <person name="Finnerty J.R."/>
            <person name="Technau U."/>
            <person name="Martindale M.Q."/>
            <person name="Rokhsar D.S."/>
        </authorList>
    </citation>
    <scope>NUCLEOTIDE SEQUENCE [LARGE SCALE GENOMIC DNA]</scope>
    <source>
        <strain evidence="6">CH2 X CH6</strain>
    </source>
</reference>
<dbReference type="EMBL" id="DS469615">
    <property type="protein sequence ID" value="EDO39010.1"/>
    <property type="molecule type" value="Genomic_DNA"/>
</dbReference>
<keyword evidence="2 3" id="KW-0378">Hydrolase</keyword>
<dbReference type="PhylomeDB" id="A7SBD9"/>
<dbReference type="InterPro" id="IPR002018">
    <property type="entry name" value="CarbesteraseB"/>
</dbReference>
<dbReference type="PANTHER" id="PTHR43903">
    <property type="entry name" value="NEUROLIGIN"/>
    <property type="match status" value="1"/>
</dbReference>
<feature type="chain" id="PRO_5005121866" description="Carboxylic ester hydrolase" evidence="3">
    <location>
        <begin position="19"/>
        <end position="676"/>
    </location>
</feature>
<evidence type="ECO:0000259" key="4">
    <source>
        <dbReference type="Pfam" id="PF00135"/>
    </source>
</evidence>
<feature type="domain" description="Carboxylesterase type B" evidence="4">
    <location>
        <begin position="23"/>
        <end position="527"/>
    </location>
</feature>
<dbReference type="InterPro" id="IPR029058">
    <property type="entry name" value="AB_hydrolase_fold"/>
</dbReference>
<dbReference type="HOGENOM" id="CLU_006586_13_0_1"/>
<name>A7SBD9_NEMVE</name>
<comment type="similarity">
    <text evidence="1 3">Belongs to the type-B carboxylesterase/lipase family.</text>
</comment>
<evidence type="ECO:0000313" key="6">
    <source>
        <dbReference type="Proteomes" id="UP000001593"/>
    </source>
</evidence>
<dbReference type="ESTHER" id="nemve-a7sbd9">
    <property type="family name" value="Carb_B_Root"/>
</dbReference>
<dbReference type="SMR" id="A7SBD9"/>
<gene>
    <name evidence="5" type="ORF">NEMVEDRAFT_v1g209664</name>
</gene>
<dbReference type="OMA" id="LPYQINC"/>
<dbReference type="SUPFAM" id="SSF53474">
    <property type="entry name" value="alpha/beta-Hydrolases"/>
    <property type="match status" value="1"/>
</dbReference>
<accession>A7SBD9</accession>
<keyword evidence="6" id="KW-1185">Reference proteome</keyword>
<dbReference type="GO" id="GO:0016787">
    <property type="term" value="F:hydrolase activity"/>
    <property type="evidence" value="ECO:0007669"/>
    <property type="project" value="UniProtKB-KW"/>
</dbReference>
<dbReference type="EC" id="3.1.1.-" evidence="3"/>
<dbReference type="Proteomes" id="UP000001593">
    <property type="component" value="Unassembled WGS sequence"/>
</dbReference>
<proteinExistence type="inferred from homology"/>
<dbReference type="AlphaFoldDB" id="A7SBD9"/>
<dbReference type="STRING" id="45351.A7SBD9"/>
<dbReference type="InParanoid" id="A7SBD9"/>
<dbReference type="InterPro" id="IPR051093">
    <property type="entry name" value="Neuroligin/BSAL"/>
</dbReference>
<protein>
    <recommendedName>
        <fullName evidence="3">Carboxylic ester hydrolase</fullName>
        <ecNumber evidence="3">3.1.1.-</ecNumber>
    </recommendedName>
</protein>
<evidence type="ECO:0000256" key="2">
    <source>
        <dbReference type="ARBA" id="ARBA00022801"/>
    </source>
</evidence>
<evidence type="ECO:0000256" key="1">
    <source>
        <dbReference type="ARBA" id="ARBA00005964"/>
    </source>
</evidence>
<dbReference type="Pfam" id="PF00135">
    <property type="entry name" value="COesterase"/>
    <property type="match status" value="1"/>
</dbReference>
<dbReference type="PROSITE" id="PS00122">
    <property type="entry name" value="CARBOXYLESTERASE_B_1"/>
    <property type="match status" value="1"/>
</dbReference>
<dbReference type="Gene3D" id="3.40.50.1820">
    <property type="entry name" value="alpha/beta hydrolase"/>
    <property type="match status" value="1"/>
</dbReference>
<feature type="signal peptide" evidence="3">
    <location>
        <begin position="1"/>
        <end position="18"/>
    </location>
</feature>
<sequence>MCYLRVFLLLLCAAFTRSINLTAVVNTTSGPIVGKIEPLATGHTVKKYLGIPFAKAERFENPQFPTPWVEIKEMVQSGKICPQVANPILGLTTELMSEDCLVLDIYAPNITNSSIPVMVFIHGGSYSFGGSRFYDGSALASVGNVIVVIAQYRLGMFGYLYNGNKGNFGMLDQIMALKWVQNNIKSFGGNPQQVTIFGQSAGGGCVSLLMLSPLTNGLFKNVIIQSGSAVAHWAAAYKKEGEEIGRSIAQSMSCPAGEDVIKCLKTRPSSELVAESFRVIVIGISSGKPGLVPVVDGYFLTDKPVSVLKQGNFTKVNVMIGVTNQEGVVLSDAVPGLTAGLSVTSGVQRDAFLAEARRLSLIRDLTPALQESILYRYTDWLNVNSPVSNRDMYIDMVGDAMFTAPAVHSADAFVKQGMKTFLYFWEHRLPNYPGSNVTMPDWLKAYHGADAFMMLTADVTQSILGPDGGLMADVMKMWTAFARDGKPDAGLAKVTWPEYTAATRQYLSIKPNFTVESKLRAEHMAFWNDYMPAAISVTPTTAPPTTTPMTTPHTSGQHPVIRTDTPPLHLTYPRRAPLQNLIISLGTPFKNCLFFRTFDTFSLCKLPYQINCRTKSTAVPYQLPYQINCIKKDEKKEWQKIAAKLTNLSVAGVGFREPISSTLLENAERVTKKAFK</sequence>
<keyword evidence="3" id="KW-0732">Signal</keyword>
<dbReference type="eggNOG" id="KOG1516">
    <property type="taxonomic scope" value="Eukaryota"/>
</dbReference>
<evidence type="ECO:0000256" key="3">
    <source>
        <dbReference type="RuleBase" id="RU361235"/>
    </source>
</evidence>